<dbReference type="GO" id="GO:0016787">
    <property type="term" value="F:hydrolase activity"/>
    <property type="evidence" value="ECO:0007669"/>
    <property type="project" value="UniProtKB-KW"/>
</dbReference>
<dbReference type="SUPFAM" id="SSF56219">
    <property type="entry name" value="DNase I-like"/>
    <property type="match status" value="1"/>
</dbReference>
<evidence type="ECO:0000256" key="3">
    <source>
        <dbReference type="ARBA" id="ARBA00022723"/>
    </source>
</evidence>
<evidence type="ECO:0000256" key="2">
    <source>
        <dbReference type="ARBA" id="ARBA00007092"/>
    </source>
</evidence>
<dbReference type="Pfam" id="PF03372">
    <property type="entry name" value="Exo_endo_phos"/>
    <property type="match status" value="1"/>
</dbReference>
<dbReference type="InterPro" id="IPR004808">
    <property type="entry name" value="AP_endonuc_1"/>
</dbReference>
<dbReference type="OrthoDB" id="786283at2759"/>
<dbReference type="InterPro" id="IPR005135">
    <property type="entry name" value="Endo/exonuclease/phosphatase"/>
</dbReference>
<dbReference type="PANTHER" id="PTHR22748">
    <property type="entry name" value="AP ENDONUCLEASE"/>
    <property type="match status" value="1"/>
</dbReference>
<dbReference type="PANTHER" id="PTHR22748:SF4">
    <property type="entry name" value="DNA-(APURINIC OR APYRIMIDINIC SITE) ENDONUCLEASE 2"/>
    <property type="match status" value="1"/>
</dbReference>
<reference evidence="7" key="1">
    <citation type="journal article" date="2012" name="Nat. Biotechnol.">
        <title>Reference genome sequence of the model plant Setaria.</title>
        <authorList>
            <person name="Bennetzen J.L."/>
            <person name="Schmutz J."/>
            <person name="Wang H."/>
            <person name="Percifield R."/>
            <person name="Hawkins J."/>
            <person name="Pontaroli A.C."/>
            <person name="Estep M."/>
            <person name="Feng L."/>
            <person name="Vaughn J.N."/>
            <person name="Grimwood J."/>
            <person name="Jenkins J."/>
            <person name="Barry K."/>
            <person name="Lindquist E."/>
            <person name="Hellsten U."/>
            <person name="Deshpande S."/>
            <person name="Wang X."/>
            <person name="Wu X."/>
            <person name="Mitros T."/>
            <person name="Triplett J."/>
            <person name="Yang X."/>
            <person name="Ye C.Y."/>
            <person name="Mauro-Herrera M."/>
            <person name="Wang L."/>
            <person name="Li P."/>
            <person name="Sharma M."/>
            <person name="Sharma R."/>
            <person name="Ronald P.C."/>
            <person name="Panaud O."/>
            <person name="Kellogg E.A."/>
            <person name="Brutnell T.P."/>
            <person name="Doust A.N."/>
            <person name="Tuskan G.A."/>
            <person name="Rokhsar D."/>
            <person name="Devos K.M."/>
        </authorList>
    </citation>
    <scope>NUCLEOTIDE SEQUENCE [LARGE SCALE GENOMIC DNA]</scope>
    <source>
        <strain evidence="7">Yugu1</strain>
    </source>
</reference>
<accession>A0A368S201</accession>
<dbReference type="AlphaFoldDB" id="A0A368S201"/>
<comment type="cofactor">
    <cofactor evidence="1">
        <name>Mg(2+)</name>
        <dbReference type="ChEBI" id="CHEBI:18420"/>
    </cofactor>
</comment>
<dbReference type="Gene3D" id="3.60.10.10">
    <property type="entry name" value="Endonuclease/exonuclease/phosphatase"/>
    <property type="match status" value="1"/>
</dbReference>
<comment type="similarity">
    <text evidence="2">Belongs to the DNA repair enzymes AP/ExoA family.</text>
</comment>
<dbReference type="GO" id="GO:0006281">
    <property type="term" value="P:DNA repair"/>
    <property type="evidence" value="ECO:0007669"/>
    <property type="project" value="InterPro"/>
</dbReference>
<protein>
    <recommendedName>
        <fullName evidence="6">Endonuclease/exonuclease/phosphatase domain-containing protein</fullName>
    </recommendedName>
</protein>
<dbReference type="GO" id="GO:0046872">
    <property type="term" value="F:metal ion binding"/>
    <property type="evidence" value="ECO:0007669"/>
    <property type="project" value="UniProtKB-KW"/>
</dbReference>
<evidence type="ECO:0000256" key="4">
    <source>
        <dbReference type="ARBA" id="ARBA00022801"/>
    </source>
</evidence>
<dbReference type="GO" id="GO:0004518">
    <property type="term" value="F:nuclease activity"/>
    <property type="evidence" value="ECO:0007669"/>
    <property type="project" value="InterPro"/>
</dbReference>
<evidence type="ECO:0000313" key="7">
    <source>
        <dbReference type="EMBL" id="RCV36438.1"/>
    </source>
</evidence>
<name>A0A368S201_SETIT</name>
<keyword evidence="3" id="KW-0479">Metal-binding</keyword>
<dbReference type="InterPro" id="IPR036691">
    <property type="entry name" value="Endo/exonu/phosph_ase_sf"/>
</dbReference>
<organism evidence="7">
    <name type="scientific">Setaria italica</name>
    <name type="common">Foxtail millet</name>
    <name type="synonym">Panicum italicum</name>
    <dbReference type="NCBI Taxonomy" id="4555"/>
    <lineage>
        <taxon>Eukaryota</taxon>
        <taxon>Viridiplantae</taxon>
        <taxon>Streptophyta</taxon>
        <taxon>Embryophyta</taxon>
        <taxon>Tracheophyta</taxon>
        <taxon>Spermatophyta</taxon>
        <taxon>Magnoliopsida</taxon>
        <taxon>Liliopsida</taxon>
        <taxon>Poales</taxon>
        <taxon>Poaceae</taxon>
        <taxon>PACMAD clade</taxon>
        <taxon>Panicoideae</taxon>
        <taxon>Panicodae</taxon>
        <taxon>Paniceae</taxon>
        <taxon>Cenchrinae</taxon>
        <taxon>Setaria</taxon>
    </lineage>
</organism>
<feature type="domain" description="Endonuclease/exonuclease/phosphatase" evidence="6">
    <location>
        <begin position="11"/>
        <end position="118"/>
    </location>
</feature>
<evidence type="ECO:0000256" key="5">
    <source>
        <dbReference type="ARBA" id="ARBA00022842"/>
    </source>
</evidence>
<reference evidence="7" key="2">
    <citation type="submission" date="2015-07" db="EMBL/GenBank/DDBJ databases">
        <authorList>
            <person name="Noorani M."/>
        </authorList>
    </citation>
    <scope>NUCLEOTIDE SEQUENCE</scope>
    <source>
        <strain evidence="7">Yugu1</strain>
    </source>
</reference>
<keyword evidence="4" id="KW-0378">Hydrolase</keyword>
<sequence>MNSGNVSFSLISWNVRGLGDTNKRSLVRDAISSSRPNFICLQETKLDNIDCLTVKSFLPAYLDAFQHLNAAGTRGGILTAWDSSAFTLSSSFSGPHSLTTLLTSSASDYSFSITNAYAPSNHHDSLAFLDSLEDTA</sequence>
<proteinExistence type="inferred from homology"/>
<gene>
    <name evidence="7" type="ORF">SETIT_7G319000v2</name>
</gene>
<feature type="non-terminal residue" evidence="7">
    <location>
        <position position="136"/>
    </location>
</feature>
<dbReference type="EMBL" id="CM003534">
    <property type="protein sequence ID" value="RCV36438.1"/>
    <property type="molecule type" value="Genomic_DNA"/>
</dbReference>
<keyword evidence="5" id="KW-0460">Magnesium</keyword>
<evidence type="ECO:0000256" key="1">
    <source>
        <dbReference type="ARBA" id="ARBA00001946"/>
    </source>
</evidence>
<evidence type="ECO:0000259" key="6">
    <source>
        <dbReference type="Pfam" id="PF03372"/>
    </source>
</evidence>